<keyword evidence="3" id="KW-0677">Repeat</keyword>
<comment type="caution">
    <text evidence="12">The sequence shown here is derived from an EMBL/GenBank/DDBJ whole genome shotgun (WGS) entry which is preliminary data.</text>
</comment>
<dbReference type="FunFam" id="3.10.580.10:FF:000006">
    <property type="entry name" value="DUF21 and CBS domain protein"/>
    <property type="match status" value="1"/>
</dbReference>
<dbReference type="Gene3D" id="3.10.580.10">
    <property type="entry name" value="CBS-domain"/>
    <property type="match status" value="1"/>
</dbReference>
<proteinExistence type="predicted"/>
<evidence type="ECO:0000313" key="12">
    <source>
        <dbReference type="EMBL" id="KAJ8904896.1"/>
    </source>
</evidence>
<feature type="domain" description="CBS" evidence="10">
    <location>
        <begin position="199"/>
        <end position="260"/>
    </location>
</feature>
<dbReference type="SUPFAM" id="SSF54631">
    <property type="entry name" value="CBS-domain pair"/>
    <property type="match status" value="1"/>
</dbReference>
<sequence>MVEWWRIVVAVVCLCLSGLFSGLTLGLFALDLTDLDILLDSGTEKEKKYAKKIYPLRKRGNYLLCTLLIGNTAVNSALAIVTAELFGGISGFLASTFLILYIGEIIPQSVCHKYGLVIGSYAAPLVYLFMLLTFPLSWPTAKVLDWFLGGESPVRYDKTQLQSLVTLHGSTAKATLSEDETRILNAALMFAQKTIEQIMTPLSKVFMLEVHQHLDSKNLLLVFQSGHSRIPVYEKDRHNILGVLFAKDILLIDPEDNIPISTVMNFFKRELKYSFNDTRLDKMLNEFETGRGHLAVVQKVINFGRGDPYYETIGIVTLEDVIEELIGSEIVDETDVYESNSSTKKMNRKRYIDSDVLRLFSHDSSTTSLQDNEVLAVSSFLSTHIEEFSSRKIPPEVLRQLLKESRIVEHKESPAAAAAAASSDIDDDKNMLADGISGSVVSKDDDGPDKGIVGTSSLELGAEESDEPLLVYKRNVPAMEATLIITGRLEVFAGSDGIHSEVGPWTLLGSKALVNELYQADFTARVIEYPLRMLKIHRKQYRNAINRTRADSFVGKSLFTPADYLRPGRPNFEDDALVGRAHPSSRESSDIYSEDDRDEDIP</sequence>
<evidence type="ECO:0000259" key="10">
    <source>
        <dbReference type="PROSITE" id="PS51371"/>
    </source>
</evidence>
<dbReference type="PANTHER" id="PTHR12064">
    <property type="entry name" value="METAL TRANSPORTER CNNM"/>
    <property type="match status" value="1"/>
</dbReference>
<dbReference type="Pfam" id="PF25562">
    <property type="entry name" value="CNBH_CNNM2_C"/>
    <property type="match status" value="1"/>
</dbReference>
<evidence type="ECO:0000256" key="5">
    <source>
        <dbReference type="ARBA" id="ARBA00023136"/>
    </source>
</evidence>
<accession>A0AAV8UQT5</accession>
<comment type="subcellular location">
    <subcellularLocation>
        <location evidence="1">Membrane</location>
        <topology evidence="1">Multi-pass membrane protein</topology>
    </subcellularLocation>
</comment>
<dbReference type="GO" id="GO:0010960">
    <property type="term" value="P:magnesium ion homeostasis"/>
    <property type="evidence" value="ECO:0007669"/>
    <property type="project" value="InterPro"/>
</dbReference>
<feature type="transmembrane region" description="Helical" evidence="9">
    <location>
        <begin position="7"/>
        <end position="30"/>
    </location>
</feature>
<dbReference type="GO" id="GO:0016020">
    <property type="term" value="C:membrane"/>
    <property type="evidence" value="ECO:0007669"/>
    <property type="project" value="UniProtKB-SubCell"/>
</dbReference>
<feature type="transmembrane region" description="Helical" evidence="9">
    <location>
        <begin position="114"/>
        <end position="138"/>
    </location>
</feature>
<dbReference type="InterPro" id="IPR000644">
    <property type="entry name" value="CBS_dom"/>
</dbReference>
<dbReference type="PANTHER" id="PTHR12064:SF94">
    <property type="entry name" value="UNEXTENDED PROTEIN"/>
    <property type="match status" value="1"/>
</dbReference>
<organism evidence="12 13">
    <name type="scientific">Rhodosorus marinus</name>
    <dbReference type="NCBI Taxonomy" id="101924"/>
    <lineage>
        <taxon>Eukaryota</taxon>
        <taxon>Rhodophyta</taxon>
        <taxon>Stylonematophyceae</taxon>
        <taxon>Stylonematales</taxon>
        <taxon>Stylonemataceae</taxon>
        <taxon>Rhodosorus</taxon>
    </lineage>
</organism>
<reference evidence="12 13" key="1">
    <citation type="journal article" date="2023" name="Nat. Commun.">
        <title>Origin of minicircular mitochondrial genomes in red algae.</title>
        <authorList>
            <person name="Lee Y."/>
            <person name="Cho C.H."/>
            <person name="Lee Y.M."/>
            <person name="Park S.I."/>
            <person name="Yang J.H."/>
            <person name="West J.A."/>
            <person name="Bhattacharya D."/>
            <person name="Yoon H.S."/>
        </authorList>
    </citation>
    <scope>NUCLEOTIDE SEQUENCE [LARGE SCALE GENOMIC DNA]</scope>
    <source>
        <strain evidence="12 13">CCMP1338</strain>
        <tissue evidence="12">Whole cell</tissue>
    </source>
</reference>
<dbReference type="CDD" id="cd04590">
    <property type="entry name" value="CBS_pair_CorC_HlyC_assoc"/>
    <property type="match status" value="1"/>
</dbReference>
<evidence type="ECO:0000259" key="11">
    <source>
        <dbReference type="PROSITE" id="PS51846"/>
    </source>
</evidence>
<gene>
    <name evidence="12" type="ORF">NDN08_001410</name>
</gene>
<evidence type="ECO:0000256" key="9">
    <source>
        <dbReference type="SAM" id="Phobius"/>
    </source>
</evidence>
<dbReference type="InterPro" id="IPR002550">
    <property type="entry name" value="CNNM"/>
</dbReference>
<feature type="domain" description="CNNM transmembrane" evidence="11">
    <location>
        <begin position="1"/>
        <end position="180"/>
    </location>
</feature>
<dbReference type="EMBL" id="JAMWBK010000005">
    <property type="protein sequence ID" value="KAJ8904896.1"/>
    <property type="molecule type" value="Genomic_DNA"/>
</dbReference>
<keyword evidence="6" id="KW-0129">CBS domain</keyword>
<evidence type="ECO:0000256" key="2">
    <source>
        <dbReference type="ARBA" id="ARBA00022692"/>
    </source>
</evidence>
<evidence type="ECO:0000256" key="4">
    <source>
        <dbReference type="ARBA" id="ARBA00022989"/>
    </source>
</evidence>
<keyword evidence="13" id="KW-1185">Reference proteome</keyword>
<name>A0AAV8UQT5_9RHOD</name>
<evidence type="ECO:0000256" key="3">
    <source>
        <dbReference type="ARBA" id="ARBA00022737"/>
    </source>
</evidence>
<keyword evidence="2 7" id="KW-0812">Transmembrane</keyword>
<dbReference type="AlphaFoldDB" id="A0AAV8UQT5"/>
<dbReference type="InterPro" id="IPR045095">
    <property type="entry name" value="ACDP"/>
</dbReference>
<evidence type="ECO:0000256" key="8">
    <source>
        <dbReference type="SAM" id="MobiDB-lite"/>
    </source>
</evidence>
<evidence type="ECO:0000313" key="13">
    <source>
        <dbReference type="Proteomes" id="UP001157974"/>
    </source>
</evidence>
<dbReference type="PROSITE" id="PS51846">
    <property type="entry name" value="CNNM"/>
    <property type="match status" value="1"/>
</dbReference>
<keyword evidence="4 7" id="KW-1133">Transmembrane helix</keyword>
<dbReference type="PROSITE" id="PS51371">
    <property type="entry name" value="CBS"/>
    <property type="match status" value="1"/>
</dbReference>
<keyword evidence="5 7" id="KW-0472">Membrane</keyword>
<feature type="compositionally biased region" description="Acidic residues" evidence="8">
    <location>
        <begin position="592"/>
        <end position="602"/>
    </location>
</feature>
<evidence type="ECO:0008006" key="14">
    <source>
        <dbReference type="Google" id="ProtNLM"/>
    </source>
</evidence>
<feature type="transmembrane region" description="Helical" evidence="9">
    <location>
        <begin position="77"/>
        <end position="102"/>
    </location>
</feature>
<dbReference type="Pfam" id="PF01595">
    <property type="entry name" value="CNNM"/>
    <property type="match status" value="1"/>
</dbReference>
<protein>
    <recommendedName>
        <fullName evidence="14">CNNM transmembrane domain-containing protein</fullName>
    </recommendedName>
</protein>
<feature type="region of interest" description="Disordered" evidence="8">
    <location>
        <begin position="570"/>
        <end position="602"/>
    </location>
</feature>
<evidence type="ECO:0000256" key="6">
    <source>
        <dbReference type="PROSITE-ProRule" id="PRU00703"/>
    </source>
</evidence>
<dbReference type="InterPro" id="IPR044751">
    <property type="entry name" value="Ion_transp-like_CBS"/>
</dbReference>
<dbReference type="Proteomes" id="UP001157974">
    <property type="component" value="Unassembled WGS sequence"/>
</dbReference>
<evidence type="ECO:0000256" key="7">
    <source>
        <dbReference type="PROSITE-ProRule" id="PRU01193"/>
    </source>
</evidence>
<evidence type="ECO:0000256" key="1">
    <source>
        <dbReference type="ARBA" id="ARBA00004141"/>
    </source>
</evidence>
<dbReference type="InterPro" id="IPR046342">
    <property type="entry name" value="CBS_dom_sf"/>
</dbReference>